<dbReference type="SUPFAM" id="SSF52518">
    <property type="entry name" value="Thiamin diphosphate-binding fold (THDP-binding)"/>
    <property type="match status" value="1"/>
</dbReference>
<accession>A0A6J6T6M7</accession>
<dbReference type="Pfam" id="PF00676">
    <property type="entry name" value="E1_dh"/>
    <property type="match status" value="1"/>
</dbReference>
<name>A0A6J6T6M7_9ZZZZ</name>
<evidence type="ECO:0000313" key="5">
    <source>
        <dbReference type="EMBL" id="CAB4742487.1"/>
    </source>
</evidence>
<evidence type="ECO:0000256" key="2">
    <source>
        <dbReference type="ARBA" id="ARBA00023002"/>
    </source>
</evidence>
<dbReference type="GO" id="GO:0006086">
    <property type="term" value="P:pyruvate decarboxylation to acetyl-CoA"/>
    <property type="evidence" value="ECO:0007669"/>
    <property type="project" value="TreeGrafter"/>
</dbReference>
<organism evidence="5">
    <name type="scientific">freshwater metagenome</name>
    <dbReference type="NCBI Taxonomy" id="449393"/>
    <lineage>
        <taxon>unclassified sequences</taxon>
        <taxon>metagenomes</taxon>
        <taxon>ecological metagenomes</taxon>
    </lineage>
</organism>
<comment type="cofactor">
    <cofactor evidence="1">
        <name>thiamine diphosphate</name>
        <dbReference type="ChEBI" id="CHEBI:58937"/>
    </cofactor>
</comment>
<evidence type="ECO:0000256" key="1">
    <source>
        <dbReference type="ARBA" id="ARBA00001964"/>
    </source>
</evidence>
<feature type="domain" description="Dehydrogenase E1 component" evidence="4">
    <location>
        <begin position="25"/>
        <end position="290"/>
    </location>
</feature>
<dbReference type="InterPro" id="IPR050642">
    <property type="entry name" value="PDH_E1_Alpha_Subunit"/>
</dbReference>
<dbReference type="Gene3D" id="3.40.50.970">
    <property type="match status" value="1"/>
</dbReference>
<sequence length="299" mass="32413">MYEGMLVSRMLDTKCFNDFAEWYPAFGEEAVTIGAFGSLTEGDFAVPHYRGSMGVFWLRGMSLEQIIGGLLFKTNSVSLGRLSGLHGGDFTKRIMPSVTNVLGPNISSGTGLAMAEKLKGGKGVTVIGFGDGTAALGTLHETLNMAKIYNLPVVYVCQDNQYSISSRSKEFHAWDSLATWAAGYNVPSSRVDGNDILAVRKAVDAGIERARSGGGPTFIDALTFRMGGHLSTDKALYQADDEKVMWENKDPIKRCEKYMQEECGISELEVSAFKAAVQARVLDAWATVISSESVTLESK</sequence>
<dbReference type="EMBL" id="CAEZZF010000002">
    <property type="protein sequence ID" value="CAB4742487.1"/>
    <property type="molecule type" value="Genomic_DNA"/>
</dbReference>
<dbReference type="CDD" id="cd02000">
    <property type="entry name" value="TPP_E1_PDC_ADC_BCADC"/>
    <property type="match status" value="1"/>
</dbReference>
<keyword evidence="2" id="KW-0560">Oxidoreductase</keyword>
<dbReference type="PANTHER" id="PTHR11516">
    <property type="entry name" value="PYRUVATE DEHYDROGENASE E1 COMPONENT, ALPHA SUBUNIT BACTERIAL AND ORGANELLAR"/>
    <property type="match status" value="1"/>
</dbReference>
<evidence type="ECO:0000256" key="3">
    <source>
        <dbReference type="ARBA" id="ARBA00023052"/>
    </source>
</evidence>
<protein>
    <submittedName>
        <fullName evidence="5">Unannotated protein</fullName>
    </submittedName>
</protein>
<dbReference type="InterPro" id="IPR001017">
    <property type="entry name" value="DH_E1"/>
</dbReference>
<dbReference type="InterPro" id="IPR029061">
    <property type="entry name" value="THDP-binding"/>
</dbReference>
<dbReference type="GO" id="GO:0004739">
    <property type="term" value="F:pyruvate dehydrogenase (acetyl-transferring) activity"/>
    <property type="evidence" value="ECO:0007669"/>
    <property type="project" value="TreeGrafter"/>
</dbReference>
<dbReference type="AlphaFoldDB" id="A0A6J6T6M7"/>
<keyword evidence="3" id="KW-0786">Thiamine pyrophosphate</keyword>
<reference evidence="5" key="1">
    <citation type="submission" date="2020-05" db="EMBL/GenBank/DDBJ databases">
        <authorList>
            <person name="Chiriac C."/>
            <person name="Salcher M."/>
            <person name="Ghai R."/>
            <person name="Kavagutti S V."/>
        </authorList>
    </citation>
    <scope>NUCLEOTIDE SEQUENCE</scope>
</reference>
<proteinExistence type="predicted"/>
<dbReference type="PANTHER" id="PTHR11516:SF41">
    <property type="entry name" value="3-METHYL-2-OXOBUTANOATE DEHYDROGENASE SUBUNIT ALPHA"/>
    <property type="match status" value="1"/>
</dbReference>
<gene>
    <name evidence="5" type="ORF">UFOPK2837_00087</name>
</gene>
<evidence type="ECO:0000259" key="4">
    <source>
        <dbReference type="Pfam" id="PF00676"/>
    </source>
</evidence>